<feature type="region of interest" description="Disordered" evidence="1">
    <location>
        <begin position="84"/>
        <end position="103"/>
    </location>
</feature>
<protein>
    <submittedName>
        <fullName evidence="2">Uncharacterized protein</fullName>
    </submittedName>
</protein>
<comment type="caution">
    <text evidence="2">The sequence shown here is derived from an EMBL/GenBank/DDBJ whole genome shotgun (WGS) entry which is preliminary data.</text>
</comment>
<accession>A0A0L7KMI2</accession>
<evidence type="ECO:0000313" key="2">
    <source>
        <dbReference type="EMBL" id="KOB64335.1"/>
    </source>
</evidence>
<name>A0A0L7KMI2_OPEBR</name>
<proteinExistence type="predicted"/>
<evidence type="ECO:0000313" key="3">
    <source>
        <dbReference type="Proteomes" id="UP000037510"/>
    </source>
</evidence>
<dbReference type="AlphaFoldDB" id="A0A0L7KMI2"/>
<gene>
    <name evidence="2" type="ORF">OBRU01_24443</name>
</gene>
<sequence>MSHISLESPVRELQKTVITLVNKIDSLESRINEQSVIISKLAPQSEKVDTHKLTILAPCNTIPATAVDSQRPVRRAHVNASLAIAESSNAGKKRRNGRATSTVMPETNNRLDTVVLVNSKTTRDKMIADDELTESKPSTTPRETSKPDDEDAGLWQVVGQNNKSRKLQRPVTVGTGNASNELQAAVRIKYIQAWSFKPDTTAGQILKFLNNIVVSQYTVEKRTIRSELHASFVIGMPECVFEKVTTPTAWPPRVHFSDWFPARPRLQRGGERTDSST</sequence>
<organism evidence="2 3">
    <name type="scientific">Operophtera brumata</name>
    <name type="common">Winter moth</name>
    <name type="synonym">Phalaena brumata</name>
    <dbReference type="NCBI Taxonomy" id="104452"/>
    <lineage>
        <taxon>Eukaryota</taxon>
        <taxon>Metazoa</taxon>
        <taxon>Ecdysozoa</taxon>
        <taxon>Arthropoda</taxon>
        <taxon>Hexapoda</taxon>
        <taxon>Insecta</taxon>
        <taxon>Pterygota</taxon>
        <taxon>Neoptera</taxon>
        <taxon>Endopterygota</taxon>
        <taxon>Lepidoptera</taxon>
        <taxon>Glossata</taxon>
        <taxon>Ditrysia</taxon>
        <taxon>Geometroidea</taxon>
        <taxon>Geometridae</taxon>
        <taxon>Larentiinae</taxon>
        <taxon>Operophtera</taxon>
    </lineage>
</organism>
<reference evidence="2 3" key="1">
    <citation type="journal article" date="2015" name="Genome Biol. Evol.">
        <title>The genome of winter moth (Operophtera brumata) provides a genomic perspective on sexual dimorphism and phenology.</title>
        <authorList>
            <person name="Derks M.F."/>
            <person name="Smit S."/>
            <person name="Salis L."/>
            <person name="Schijlen E."/>
            <person name="Bossers A."/>
            <person name="Mateman C."/>
            <person name="Pijl A.S."/>
            <person name="de Ridder D."/>
            <person name="Groenen M.A."/>
            <person name="Visser M.E."/>
            <person name="Megens H.J."/>
        </authorList>
    </citation>
    <scope>NUCLEOTIDE SEQUENCE [LARGE SCALE GENOMIC DNA]</scope>
    <source>
        <strain evidence="2">WM2013NL</strain>
        <tissue evidence="2">Head and thorax</tissue>
    </source>
</reference>
<dbReference type="EMBL" id="JTDY01008896">
    <property type="protein sequence ID" value="KOB64335.1"/>
    <property type="molecule type" value="Genomic_DNA"/>
</dbReference>
<keyword evidence="3" id="KW-1185">Reference proteome</keyword>
<evidence type="ECO:0000256" key="1">
    <source>
        <dbReference type="SAM" id="MobiDB-lite"/>
    </source>
</evidence>
<dbReference type="Proteomes" id="UP000037510">
    <property type="component" value="Unassembled WGS sequence"/>
</dbReference>
<feature type="region of interest" description="Disordered" evidence="1">
    <location>
        <begin position="125"/>
        <end position="152"/>
    </location>
</feature>